<dbReference type="Pfam" id="PF13114">
    <property type="entry name" value="RecO_N_2"/>
    <property type="match status" value="1"/>
</dbReference>
<dbReference type="RefSeq" id="WP_128994810.1">
    <property type="nucleotide sequence ID" value="NZ_PDKN01000001.1"/>
</dbReference>
<gene>
    <name evidence="2" type="ORF">CRV04_01295</name>
</gene>
<organism evidence="2 3">
    <name type="scientific">Candidatus Marinarcus aquaticus</name>
    <dbReference type="NCBI Taxonomy" id="2044504"/>
    <lineage>
        <taxon>Bacteria</taxon>
        <taxon>Pseudomonadati</taxon>
        <taxon>Campylobacterota</taxon>
        <taxon>Epsilonproteobacteria</taxon>
        <taxon>Campylobacterales</taxon>
        <taxon>Arcobacteraceae</taxon>
        <taxon>Candidatus Marinarcus</taxon>
    </lineage>
</organism>
<accession>A0A4Q0XTE8</accession>
<proteinExistence type="predicted"/>
<feature type="domain" description="DNA replication/recombination mediator RecO N-terminal" evidence="1">
    <location>
        <begin position="1"/>
        <end position="72"/>
    </location>
</feature>
<sequence length="205" mass="24658">MQGYIIDVKNVRDDDLIVTILEENNLFTAYRFYGARHSTINVGYKIDFELESNLKSSIPRLKDVIQLGFEWILDREKLYCWQRYIKLFYPHLKEVEELESFYFQSLDDTVHKMIKQNPKRAIIESYIQLLEHEGRLHKEYECLLCEQKIHNKISLVRSFLPTHAKCSYSKTFEFNQIKELFDEASLLKFEDEEVEYLWNILLQGL</sequence>
<keyword evidence="3" id="KW-1185">Reference proteome</keyword>
<dbReference type="NCBIfam" id="NF010483">
    <property type="entry name" value="PRK13908.1"/>
    <property type="match status" value="1"/>
</dbReference>
<protein>
    <submittedName>
        <fullName evidence="2">Recombination protein RecO</fullName>
    </submittedName>
</protein>
<reference evidence="2 3" key="1">
    <citation type="submission" date="2017-10" db="EMBL/GenBank/DDBJ databases">
        <title>Genomics of the genus Arcobacter.</title>
        <authorList>
            <person name="Perez-Cataluna A."/>
            <person name="Figueras M.J."/>
        </authorList>
    </citation>
    <scope>NUCLEOTIDE SEQUENCE [LARGE SCALE GENOMIC DNA]</scope>
    <source>
        <strain evidence="2 3">CECT 8987</strain>
    </source>
</reference>
<comment type="caution">
    <text evidence="2">The sequence shown here is derived from an EMBL/GenBank/DDBJ whole genome shotgun (WGS) entry which is preliminary data.</text>
</comment>
<dbReference type="OrthoDB" id="5338768at2"/>
<dbReference type="Proteomes" id="UP000290657">
    <property type="component" value="Unassembled WGS sequence"/>
</dbReference>
<name>A0A4Q0XTE8_9BACT</name>
<evidence type="ECO:0000313" key="3">
    <source>
        <dbReference type="Proteomes" id="UP000290657"/>
    </source>
</evidence>
<evidence type="ECO:0000259" key="1">
    <source>
        <dbReference type="Pfam" id="PF13114"/>
    </source>
</evidence>
<dbReference type="AlphaFoldDB" id="A0A4Q0XTE8"/>
<evidence type="ECO:0000313" key="2">
    <source>
        <dbReference type="EMBL" id="RXJ60676.1"/>
    </source>
</evidence>
<dbReference type="EMBL" id="PDKN01000001">
    <property type="protein sequence ID" value="RXJ60676.1"/>
    <property type="molecule type" value="Genomic_DNA"/>
</dbReference>
<dbReference type="InterPro" id="IPR022572">
    <property type="entry name" value="DNA_rep/recomb_RecO_N"/>
</dbReference>